<evidence type="ECO:0000313" key="2">
    <source>
        <dbReference type="Proteomes" id="UP000274117"/>
    </source>
</evidence>
<dbReference type="SUPFAM" id="SSF69304">
    <property type="entry name" value="Tricorn protease N-terminal domain"/>
    <property type="match status" value="1"/>
</dbReference>
<evidence type="ECO:0000313" key="1">
    <source>
        <dbReference type="EMBL" id="RRR54712.1"/>
    </source>
</evidence>
<organism evidence="1 2">
    <name type="scientific">Streptococcus suis</name>
    <dbReference type="NCBI Taxonomy" id="1307"/>
    <lineage>
        <taxon>Bacteria</taxon>
        <taxon>Bacillati</taxon>
        <taxon>Bacillota</taxon>
        <taxon>Bacilli</taxon>
        <taxon>Lactobacillales</taxon>
        <taxon>Streptococcaceae</taxon>
        <taxon>Streptococcus</taxon>
    </lineage>
</organism>
<gene>
    <name evidence="1" type="ORF">EI998_02395</name>
</gene>
<dbReference type="AlphaFoldDB" id="A0A3R8SB11"/>
<proteinExistence type="predicted"/>
<dbReference type="EMBL" id="RSDO01000003">
    <property type="protein sequence ID" value="RRR54712.1"/>
    <property type="molecule type" value="Genomic_DNA"/>
</dbReference>
<reference evidence="1 2" key="2">
    <citation type="submission" date="2018-12" db="EMBL/GenBank/DDBJ databases">
        <title>Whole-genome sequences of fifteen clinical Streptococcus suis strains isolated from pigs between 2006 and 2018.</title>
        <authorList>
            <person name="Stevens M.J.A."/>
            <person name="Cernela N."/>
            <person name="Spoerry Serrano N."/>
            <person name="Schmitt S."/>
            <person name="Schrenzel J."/>
            <person name="Stephan R."/>
        </authorList>
    </citation>
    <scope>NUCLEOTIDE SEQUENCE [LARGE SCALE GENOMIC DNA]</scope>
    <source>
        <strain evidence="1 2">PP422</strain>
    </source>
</reference>
<name>A0A3R8SB11_STRSU</name>
<sequence>MKKIIILLSTVFLLVLGVISWKLLTSGHAKFELQDSASMYIIYPNQIETYQLEGNDLKLLNRQEMGGIVFPLGNSHKLQNRYLMLSSSAPKSYAENVTSLDFETGTISQKATKFHDYIAGSDEHHLYMAGRHLTWFDTSGKEAGQLTLPEDFSTLPSIMTDSGDLLVLYGHRYVIDKPEETRAYYLIFDKKSEKIVDEIEVPLSHQVRQGILKNSLVYHPILTYYHGDGQQETSYDVQTFDPKTKEIGKIQLSHPHPSTIHNLGDKHLLLIEHDSYISKYPHFTLYNLETQEESYHAFPNLSDSDSPIKHIQLLDQERLLFTKDNQVIIYNFKHSEILKQISLPSEYVAGVWLTP</sequence>
<reference evidence="1 2" key="1">
    <citation type="submission" date="2018-11" db="EMBL/GenBank/DDBJ databases">
        <authorList>
            <person name="Stevens M.J."/>
            <person name="Cernela N."/>
            <person name="Spoerry Serrano N."/>
            <person name="Schmitt S."/>
            <person name="Schrenzel J."/>
            <person name="Stephan R."/>
        </authorList>
    </citation>
    <scope>NUCLEOTIDE SEQUENCE [LARGE SCALE GENOMIC DNA]</scope>
    <source>
        <strain evidence="1 2">PP422</strain>
    </source>
</reference>
<protein>
    <submittedName>
        <fullName evidence="1">Uncharacterized protein</fullName>
    </submittedName>
</protein>
<accession>A0A3R8SB11</accession>
<dbReference type="Proteomes" id="UP000274117">
    <property type="component" value="Unassembled WGS sequence"/>
</dbReference>
<comment type="caution">
    <text evidence="1">The sequence shown here is derived from an EMBL/GenBank/DDBJ whole genome shotgun (WGS) entry which is preliminary data.</text>
</comment>